<accession>A0A3Q2PHX7</accession>
<proteinExistence type="predicted"/>
<evidence type="ECO:0000313" key="2">
    <source>
        <dbReference type="Proteomes" id="UP000265000"/>
    </source>
</evidence>
<reference evidence="1" key="1">
    <citation type="submission" date="2025-08" db="UniProtKB">
        <authorList>
            <consortium name="Ensembl"/>
        </authorList>
    </citation>
    <scope>IDENTIFICATION</scope>
</reference>
<protein>
    <submittedName>
        <fullName evidence="1">Uncharacterized protein</fullName>
    </submittedName>
</protein>
<reference evidence="1" key="2">
    <citation type="submission" date="2025-09" db="UniProtKB">
        <authorList>
            <consortium name="Ensembl"/>
        </authorList>
    </citation>
    <scope>IDENTIFICATION</scope>
</reference>
<sequence length="47" mass="5242">MKRLSGAYGRALPCVCLTEAEEEPVAKREREMQGFKIGCLPFWIGIG</sequence>
<evidence type="ECO:0000313" key="1">
    <source>
        <dbReference type="Ensembl" id="ENSFHEP00000012314.1"/>
    </source>
</evidence>
<dbReference type="AlphaFoldDB" id="A0A3Q2PHX7"/>
<organism evidence="1 2">
    <name type="scientific">Fundulus heteroclitus</name>
    <name type="common">Killifish</name>
    <name type="synonym">Mummichog</name>
    <dbReference type="NCBI Taxonomy" id="8078"/>
    <lineage>
        <taxon>Eukaryota</taxon>
        <taxon>Metazoa</taxon>
        <taxon>Chordata</taxon>
        <taxon>Craniata</taxon>
        <taxon>Vertebrata</taxon>
        <taxon>Euteleostomi</taxon>
        <taxon>Actinopterygii</taxon>
        <taxon>Neopterygii</taxon>
        <taxon>Teleostei</taxon>
        <taxon>Neoteleostei</taxon>
        <taxon>Acanthomorphata</taxon>
        <taxon>Ovalentaria</taxon>
        <taxon>Atherinomorphae</taxon>
        <taxon>Cyprinodontiformes</taxon>
        <taxon>Fundulidae</taxon>
        <taxon>Fundulus</taxon>
    </lineage>
</organism>
<dbReference type="Proteomes" id="UP000265000">
    <property type="component" value="Unplaced"/>
</dbReference>
<keyword evidence="2" id="KW-1185">Reference proteome</keyword>
<dbReference type="Ensembl" id="ENSFHET00000019505.1">
    <property type="protein sequence ID" value="ENSFHEP00000012314.1"/>
    <property type="gene ID" value="ENSFHEG00000013743.1"/>
</dbReference>
<name>A0A3Q2PHX7_FUNHE</name>